<dbReference type="RefSeq" id="XP_009497526.1">
    <property type="nucleotide sequence ID" value="XM_009499251.1"/>
</dbReference>
<feature type="signal peptide" evidence="1">
    <location>
        <begin position="1"/>
        <end position="29"/>
    </location>
</feature>
<evidence type="ECO:0000313" key="2">
    <source>
        <dbReference type="EMBL" id="KCV68152.1"/>
    </source>
</evidence>
<proteinExistence type="predicted"/>
<accession>A0A058Z3Q3</accession>
<dbReference type="PANTHER" id="PTHR46967">
    <property type="entry name" value="INSULIN-LIKE GROWTH FACTOR BINDING PROTEIN,N-TERMINAL"/>
    <property type="match status" value="1"/>
</dbReference>
<keyword evidence="1" id="KW-0732">Signal</keyword>
<dbReference type="SMART" id="SM00261">
    <property type="entry name" value="FU"/>
    <property type="match status" value="5"/>
</dbReference>
<dbReference type="eggNOG" id="KOG3525">
    <property type="taxonomic scope" value="Eukaryota"/>
</dbReference>
<dbReference type="InterPro" id="IPR006212">
    <property type="entry name" value="Furin_repeat"/>
</dbReference>
<sequence length="1147" mass="119441">MPSAAGADRMGPMLRALLLALCCAALTTAQDLFLYSAPHEVIQTPSQVTFVTNPGAHSLAGLPGGSREFRLHHQSVFLDESPEIRWGAFFGPAAEILVNPATGFGAGSHPMLVPVAGSPLPMVIQCTTDGVGFYTRPERRALPAADAQVLAAAASSAMSVTLLGVAGADGPSPQGFLAILSEEALDVVYAFEMSPSQRLSAAAGGGQRFYLANGSVIMYLSLSLSDRAVQTYQAPLPGAIISLAATRLASPAAACPADADILLLLDTGNLYIFSCYDTTGSAGTILTSLPAGVPAAGARILAPPAASMIEALPWFLILAPGAADRRDRVWRGDLLANDISWRRVVLPSTAYALDGLQLAHLAVPQAAGLWALVFNKTVLFEPREFGCSTDRSIQCDNESTISPNAPGWRCLTGHFPSPYVSSDHLCPGCVDNWQLERSDEDYPMSNPEHQCSPCSSTGCQTCSARHCLVCAWHRIPEASGPDGTTRCVEACSEGFALVAGVCRPDGLVLPRARLAEPEAEDLPGLPPGRAITAIGETWLALDPVTGLPVLPATPGPPLGTLLFGGPQEVLFLAQGDMTSPARPPARPMSLLDQALPGPVVAYAEAGPFQHGPRRAYALLMLDAGGILHQAWVWCAEPGPGACVADGPARPAPLPLARPCLMLRRLDAHRVLMQVTSTEMVLLTPDPGSQGASSLVLPATGLVSLSVAGTGRADPRLGDWLVWSSRADKVTASPAVFLDRGDARWHALQGAFVPDIALNESHAVAVLLPRGGDRPAEVVLADASSAHWYVFRPAGDMLPAGRPVDLAGARQHLGQLPREEPLATEDHLTVHFQGIALPAGGSVTPAALLLLTRTFIGLALLHCPTGAIGPCHFLPAAFVDLPLAMRLPPGSGFWLPAVAQEVDPAARAAAGLAPEHALTLLAFAPDTGPISVEVLVECPAGTFGPDCRPCHASCATCHGPGADRCSTCRHWVDHLPEECLAACPAGLFAEPQGRCTCHASCLACSVAGTGDFRCDTCPAGTGPDPIGREPFRCFACAAPCAECRHADDPAACTRCPPEAWLFEGSCLASCPAGAWPDADTQRCQPCPAGCTTCTSASICTGCHDQRYLEADGLCRACHSSCAACDNATSCAACRPGLVFLATDAGQAS</sequence>
<dbReference type="Gene3D" id="2.10.220.10">
    <property type="entry name" value="Hormone Receptor, Insulin-like Growth Factor Receptor 1, Chain A, domain 2"/>
    <property type="match status" value="2"/>
</dbReference>
<organism evidence="2">
    <name type="scientific">Fonticula alba</name>
    <name type="common">Slime mold</name>
    <dbReference type="NCBI Taxonomy" id="691883"/>
    <lineage>
        <taxon>Eukaryota</taxon>
        <taxon>Rotosphaerida</taxon>
        <taxon>Fonticulaceae</taxon>
        <taxon>Fonticula</taxon>
    </lineage>
</organism>
<dbReference type="PANTHER" id="PTHR46967:SF1">
    <property type="entry name" value="KERATIN-ASSOCIATED PROTEIN 16-1-LIKE"/>
    <property type="match status" value="1"/>
</dbReference>
<dbReference type="SUPFAM" id="SSF57184">
    <property type="entry name" value="Growth factor receptor domain"/>
    <property type="match status" value="2"/>
</dbReference>
<dbReference type="OrthoDB" id="300641at2759"/>
<reference evidence="2" key="1">
    <citation type="submission" date="2013-04" db="EMBL/GenBank/DDBJ databases">
        <title>The Genome Sequence of Fonticula alba ATCC 38817.</title>
        <authorList>
            <consortium name="The Broad Institute Genomics Platform"/>
            <person name="Russ C."/>
            <person name="Cuomo C."/>
            <person name="Burger G."/>
            <person name="Gray M.W."/>
            <person name="Holland P.W.H."/>
            <person name="King N."/>
            <person name="Lang F.B.F."/>
            <person name="Roger A.J."/>
            <person name="Ruiz-Trillo I."/>
            <person name="Brown M."/>
            <person name="Walker B."/>
            <person name="Young S."/>
            <person name="Zeng Q."/>
            <person name="Gargeya S."/>
            <person name="Fitzgerald M."/>
            <person name="Haas B."/>
            <person name="Abouelleil A."/>
            <person name="Allen A.W."/>
            <person name="Alvarado L."/>
            <person name="Arachchi H.M."/>
            <person name="Berlin A.M."/>
            <person name="Chapman S.B."/>
            <person name="Gainer-Dewar J."/>
            <person name="Goldberg J."/>
            <person name="Griggs A."/>
            <person name="Gujja S."/>
            <person name="Hansen M."/>
            <person name="Howarth C."/>
            <person name="Imamovic A."/>
            <person name="Ireland A."/>
            <person name="Larimer J."/>
            <person name="McCowan C."/>
            <person name="Murphy C."/>
            <person name="Pearson M."/>
            <person name="Poon T.W."/>
            <person name="Priest M."/>
            <person name="Roberts A."/>
            <person name="Saif S."/>
            <person name="Shea T."/>
            <person name="Sisk P."/>
            <person name="Sykes S."/>
            <person name="Wortman J."/>
            <person name="Nusbaum C."/>
            <person name="Birren B."/>
        </authorList>
    </citation>
    <scope>NUCLEOTIDE SEQUENCE [LARGE SCALE GENOMIC DNA]</scope>
    <source>
        <strain evidence="2">ATCC 38817</strain>
    </source>
</reference>
<keyword evidence="3" id="KW-1185">Reference proteome</keyword>
<feature type="non-terminal residue" evidence="2">
    <location>
        <position position="1147"/>
    </location>
</feature>
<evidence type="ECO:0000256" key="1">
    <source>
        <dbReference type="SAM" id="SignalP"/>
    </source>
</evidence>
<dbReference type="CDD" id="cd00064">
    <property type="entry name" value="FU"/>
    <property type="match status" value="2"/>
</dbReference>
<dbReference type="EMBL" id="KB932210">
    <property type="protein sequence ID" value="KCV68152.1"/>
    <property type="molecule type" value="Genomic_DNA"/>
</dbReference>
<dbReference type="AlphaFoldDB" id="A0A058Z3Q3"/>
<dbReference type="InterPro" id="IPR009030">
    <property type="entry name" value="Growth_fac_rcpt_cys_sf"/>
</dbReference>
<dbReference type="GeneID" id="20530143"/>
<protein>
    <submittedName>
        <fullName evidence="2">Uncharacterized protein</fullName>
    </submittedName>
</protein>
<dbReference type="Proteomes" id="UP000030693">
    <property type="component" value="Unassembled WGS sequence"/>
</dbReference>
<evidence type="ECO:0000313" key="3">
    <source>
        <dbReference type="Proteomes" id="UP000030693"/>
    </source>
</evidence>
<feature type="chain" id="PRO_5001566632" evidence="1">
    <location>
        <begin position="30"/>
        <end position="1147"/>
    </location>
</feature>
<name>A0A058Z3Q3_FONAL</name>
<gene>
    <name evidence="2" type="ORF">H696_05418</name>
</gene>